<evidence type="ECO:0000256" key="4">
    <source>
        <dbReference type="ARBA" id="ARBA00022475"/>
    </source>
</evidence>
<keyword evidence="8" id="KW-0408">Iron</keyword>
<evidence type="ECO:0000313" key="12">
    <source>
        <dbReference type="EMBL" id="NIF22009.1"/>
    </source>
</evidence>
<comment type="caution">
    <text evidence="12">The sequence shown here is derived from an EMBL/GenBank/DDBJ whole genome shotgun (WGS) entry which is preliminary data.</text>
</comment>
<evidence type="ECO:0000313" key="13">
    <source>
        <dbReference type="Proteomes" id="UP001515683"/>
    </source>
</evidence>
<organism evidence="12 13">
    <name type="scientific">Candidatus Pantoea multigeneris</name>
    <dbReference type="NCBI Taxonomy" id="2608357"/>
    <lineage>
        <taxon>Bacteria</taxon>
        <taxon>Pseudomonadati</taxon>
        <taxon>Pseudomonadota</taxon>
        <taxon>Gammaproteobacteria</taxon>
        <taxon>Enterobacterales</taxon>
        <taxon>Erwiniaceae</taxon>
        <taxon>Pantoea</taxon>
    </lineage>
</organism>
<dbReference type="InterPro" id="IPR003593">
    <property type="entry name" value="AAA+_ATPase"/>
</dbReference>
<feature type="domain" description="ABC transporter" evidence="11">
    <location>
        <begin position="13"/>
        <end position="249"/>
    </location>
</feature>
<dbReference type="PROSITE" id="PS50893">
    <property type="entry name" value="ABC_TRANSPORTER_2"/>
    <property type="match status" value="1"/>
</dbReference>
<gene>
    <name evidence="12" type="ORF">F3J40_10410</name>
</gene>
<evidence type="ECO:0000256" key="2">
    <source>
        <dbReference type="ARBA" id="ARBA00006526"/>
    </source>
</evidence>
<evidence type="ECO:0000256" key="7">
    <source>
        <dbReference type="ARBA" id="ARBA00022840"/>
    </source>
</evidence>
<comment type="subcellular location">
    <subcellularLocation>
        <location evidence="1">Cell membrane</location>
        <topology evidence="1">Peripheral membrane protein</topology>
    </subcellularLocation>
</comment>
<evidence type="ECO:0000259" key="11">
    <source>
        <dbReference type="PROSITE" id="PS50893"/>
    </source>
</evidence>
<name>A0ABX0RB63_9GAMM</name>
<keyword evidence="7 12" id="KW-0067">ATP-binding</keyword>
<dbReference type="SUPFAM" id="SSF52540">
    <property type="entry name" value="P-loop containing nucleoside triphosphate hydrolases"/>
    <property type="match status" value="1"/>
</dbReference>
<evidence type="ECO:0000256" key="5">
    <source>
        <dbReference type="ARBA" id="ARBA00022496"/>
    </source>
</evidence>
<reference evidence="12 13" key="1">
    <citation type="journal article" date="2019" name="bioRxiv">
        <title>Bacteria contribute to plant secondary compound degradation in a generalist herbivore system.</title>
        <authorList>
            <person name="Francoeur C.B."/>
            <person name="Khadempour L."/>
            <person name="Moreira-Soto R.D."/>
            <person name="Gotting K."/>
            <person name="Book A.J."/>
            <person name="Pinto-Tomas A.A."/>
            <person name="Keefover-Ring K."/>
            <person name="Currie C.R."/>
        </authorList>
    </citation>
    <scope>NUCLEOTIDE SEQUENCE [LARGE SCALE GENOMIC DNA]</scope>
    <source>
        <strain evidence="12">Acro-835</strain>
    </source>
</reference>
<dbReference type="PANTHER" id="PTHR42771">
    <property type="entry name" value="IRON(3+)-HYDROXAMATE IMPORT ATP-BINDING PROTEIN FHUC"/>
    <property type="match status" value="1"/>
</dbReference>
<dbReference type="Gene3D" id="3.40.50.300">
    <property type="entry name" value="P-loop containing nucleotide triphosphate hydrolases"/>
    <property type="match status" value="1"/>
</dbReference>
<dbReference type="RefSeq" id="WP_167014322.1">
    <property type="nucleotide sequence ID" value="NZ_VWXF01000003.1"/>
</dbReference>
<dbReference type="Proteomes" id="UP001515683">
    <property type="component" value="Unassembled WGS sequence"/>
</dbReference>
<keyword evidence="9" id="KW-0406">Ion transport</keyword>
<keyword evidence="4" id="KW-1003">Cell membrane</keyword>
<accession>A0ABX0RB63</accession>
<evidence type="ECO:0000256" key="10">
    <source>
        <dbReference type="ARBA" id="ARBA00023136"/>
    </source>
</evidence>
<protein>
    <submittedName>
        <fullName evidence="12">ABC transporter ATP-binding protein</fullName>
    </submittedName>
</protein>
<evidence type="ECO:0000256" key="8">
    <source>
        <dbReference type="ARBA" id="ARBA00023004"/>
    </source>
</evidence>
<keyword evidence="10" id="KW-0472">Membrane</keyword>
<keyword evidence="5" id="KW-0410">Iron transport</keyword>
<evidence type="ECO:0000256" key="9">
    <source>
        <dbReference type="ARBA" id="ARBA00023065"/>
    </source>
</evidence>
<evidence type="ECO:0000256" key="1">
    <source>
        <dbReference type="ARBA" id="ARBA00004202"/>
    </source>
</evidence>
<dbReference type="Pfam" id="PF00005">
    <property type="entry name" value="ABC_tran"/>
    <property type="match status" value="1"/>
</dbReference>
<dbReference type="SMART" id="SM00382">
    <property type="entry name" value="AAA"/>
    <property type="match status" value="1"/>
</dbReference>
<evidence type="ECO:0000256" key="3">
    <source>
        <dbReference type="ARBA" id="ARBA00022448"/>
    </source>
</evidence>
<evidence type="ECO:0000256" key="6">
    <source>
        <dbReference type="ARBA" id="ARBA00022741"/>
    </source>
</evidence>
<dbReference type="EMBL" id="VWXF01000003">
    <property type="protein sequence ID" value="NIF22009.1"/>
    <property type="molecule type" value="Genomic_DNA"/>
</dbReference>
<dbReference type="CDD" id="cd03214">
    <property type="entry name" value="ABC_Iron-Siderophores_B12_Hemin"/>
    <property type="match status" value="1"/>
</dbReference>
<dbReference type="InterPro" id="IPR003439">
    <property type="entry name" value="ABC_transporter-like_ATP-bd"/>
</dbReference>
<keyword evidence="3" id="KW-0813">Transport</keyword>
<comment type="similarity">
    <text evidence="2">Belongs to the ABC transporter superfamily. Drug exporter-2 (TC 3.A.1.117) family.</text>
</comment>
<keyword evidence="6" id="KW-0547">Nucleotide-binding</keyword>
<dbReference type="PANTHER" id="PTHR42771:SF2">
    <property type="entry name" value="IRON(3+)-HYDROXAMATE IMPORT ATP-BINDING PROTEIN FHUC"/>
    <property type="match status" value="1"/>
</dbReference>
<proteinExistence type="inferred from homology"/>
<dbReference type="InterPro" id="IPR051535">
    <property type="entry name" value="Siderophore_ABC-ATPase"/>
</dbReference>
<keyword evidence="13" id="KW-1185">Reference proteome</keyword>
<dbReference type="InterPro" id="IPR027417">
    <property type="entry name" value="P-loop_NTPase"/>
</dbReference>
<dbReference type="GO" id="GO:0005524">
    <property type="term" value="F:ATP binding"/>
    <property type="evidence" value="ECO:0007669"/>
    <property type="project" value="UniProtKB-KW"/>
</dbReference>
<sequence>MQPVNSADKHPQLALNNLSAGYEKQLIVDGVSLNITPHKMTVLIGANGCGKSTLLNTIARMQPPMAGCATLDGKVIHQHPTKAIARQLGILPQSPLLPEGVTVTELVARGRFPWQGWLRQWSEQDEQIVAEALELTGLTALATQPVATLSGGQRQRCWIAMALAQCTPIILLDEPTTFLDIRYQVEIMELLQRLTREHQRTVVVVLHDLNFALHYGDVLVFLKQGKLQGVVNEGEECSAELITHVFDTPVQKLVNPVSGKAVFLPFRTTEGQH</sequence>